<evidence type="ECO:0000313" key="1">
    <source>
        <dbReference type="EMBL" id="OMJ07537.1"/>
    </source>
</evidence>
<comment type="caution">
    <text evidence="1">The sequence shown here is derived from an EMBL/GenBank/DDBJ whole genome shotgun (WGS) entry which is preliminary data.</text>
</comment>
<feature type="non-terminal residue" evidence="1">
    <location>
        <position position="26"/>
    </location>
</feature>
<dbReference type="Proteomes" id="UP000187283">
    <property type="component" value="Unassembled WGS sequence"/>
</dbReference>
<name>A0A1R1WYX0_9FUNG</name>
<accession>A0A1R1WYX0</accession>
<keyword evidence="2" id="KW-1185">Reference proteome</keyword>
<organism evidence="1 2">
    <name type="scientific">Smittium culicis</name>
    <dbReference type="NCBI Taxonomy" id="133412"/>
    <lineage>
        <taxon>Eukaryota</taxon>
        <taxon>Fungi</taxon>
        <taxon>Fungi incertae sedis</taxon>
        <taxon>Zoopagomycota</taxon>
        <taxon>Kickxellomycotina</taxon>
        <taxon>Harpellomycetes</taxon>
        <taxon>Harpellales</taxon>
        <taxon>Legeriomycetaceae</taxon>
        <taxon>Smittium</taxon>
    </lineage>
</organism>
<sequence>MCPYAFFQCLEGPASGPDTLLEGPPS</sequence>
<gene>
    <name evidence="1" type="ORF">AYI70_g12108</name>
</gene>
<protein>
    <submittedName>
        <fullName evidence="1">Uncharacterized protein</fullName>
    </submittedName>
</protein>
<proteinExistence type="predicted"/>
<reference evidence="1 2" key="1">
    <citation type="submission" date="2017-01" db="EMBL/GenBank/DDBJ databases">
        <authorList>
            <person name="Mah S.A."/>
            <person name="Swanson W.J."/>
            <person name="Moy G.W."/>
            <person name="Vacquier V.D."/>
        </authorList>
    </citation>
    <scope>NUCLEOTIDE SEQUENCE [LARGE SCALE GENOMIC DNA]</scope>
    <source>
        <strain evidence="1 2">GSMNP</strain>
    </source>
</reference>
<dbReference type="EMBL" id="LSSN01006030">
    <property type="protein sequence ID" value="OMJ07537.1"/>
    <property type="molecule type" value="Genomic_DNA"/>
</dbReference>
<evidence type="ECO:0000313" key="2">
    <source>
        <dbReference type="Proteomes" id="UP000187283"/>
    </source>
</evidence>
<dbReference type="AlphaFoldDB" id="A0A1R1WYX0"/>